<organism evidence="2 3">
    <name type="scientific">Sphingomonas aurantiaca</name>
    <dbReference type="NCBI Taxonomy" id="185949"/>
    <lineage>
        <taxon>Bacteria</taxon>
        <taxon>Pseudomonadati</taxon>
        <taxon>Pseudomonadota</taxon>
        <taxon>Alphaproteobacteria</taxon>
        <taxon>Sphingomonadales</taxon>
        <taxon>Sphingomonadaceae</taxon>
        <taxon>Sphingomonas</taxon>
    </lineage>
</organism>
<reference evidence="2 3" key="1">
    <citation type="submission" date="2019-09" db="EMBL/GenBank/DDBJ databases">
        <authorList>
            <person name="Dittami M. S."/>
        </authorList>
    </citation>
    <scope>NUCLEOTIDE SEQUENCE [LARGE SCALE GENOMIC DNA]</scope>
    <source>
        <strain evidence="2">SPHINGO391</strain>
    </source>
</reference>
<dbReference type="SUPFAM" id="SSF54637">
    <property type="entry name" value="Thioesterase/thiol ester dehydrase-isomerase"/>
    <property type="match status" value="1"/>
</dbReference>
<dbReference type="Pfam" id="PF03061">
    <property type="entry name" value="4HBT"/>
    <property type="match status" value="1"/>
</dbReference>
<evidence type="ECO:0000313" key="3">
    <source>
        <dbReference type="Proteomes" id="UP000326857"/>
    </source>
</evidence>
<protein>
    <submittedName>
        <fullName evidence="2">Phenylacetic acid degradation protein</fullName>
    </submittedName>
</protein>
<dbReference type="InterPro" id="IPR029069">
    <property type="entry name" value="HotDog_dom_sf"/>
</dbReference>
<evidence type="ECO:0000259" key="1">
    <source>
        <dbReference type="Pfam" id="PF03061"/>
    </source>
</evidence>
<dbReference type="AlphaFoldDB" id="A0A5E8A5N6"/>
<dbReference type="Gene3D" id="3.10.129.10">
    <property type="entry name" value="Hotdog Thioesterase"/>
    <property type="match status" value="1"/>
</dbReference>
<sequence length="164" mass="17504">MTDNTPAPPPHFVEAEDPAYPGWRSWSLSDPTRFNTLLGPMLYRVDGQIVRVRITPEHRHSNLQNNVHGGALLAFIDVALFAAARGFGLITAGTAVTLDLNTQFIGGGKVGAPIEAQVEVLKETGRLLFLRGLVVQGDDEAKIAAFSATIRKPSGKLSSADTAA</sequence>
<feature type="domain" description="Thioesterase" evidence="1">
    <location>
        <begin position="65"/>
        <end position="140"/>
    </location>
</feature>
<dbReference type="EMBL" id="CABVLI010000044">
    <property type="protein sequence ID" value="VVT26726.1"/>
    <property type="molecule type" value="Genomic_DNA"/>
</dbReference>
<dbReference type="GO" id="GO:0016790">
    <property type="term" value="F:thiolester hydrolase activity"/>
    <property type="evidence" value="ECO:0007669"/>
    <property type="project" value="UniProtKB-ARBA"/>
</dbReference>
<evidence type="ECO:0000313" key="2">
    <source>
        <dbReference type="EMBL" id="VVT26726.1"/>
    </source>
</evidence>
<gene>
    <name evidence="2" type="ORF">SPHINGO391_490203</name>
</gene>
<name>A0A5E8A5N6_9SPHN</name>
<dbReference type="InterPro" id="IPR006683">
    <property type="entry name" value="Thioestr_dom"/>
</dbReference>
<dbReference type="RefSeq" id="WP_151991716.1">
    <property type="nucleotide sequence ID" value="NZ_LR701528.1"/>
</dbReference>
<dbReference type="Proteomes" id="UP000326857">
    <property type="component" value="Unassembled WGS sequence"/>
</dbReference>
<accession>A0A5E8A5N6</accession>
<dbReference type="CDD" id="cd03443">
    <property type="entry name" value="PaaI_thioesterase"/>
    <property type="match status" value="1"/>
</dbReference>
<proteinExistence type="predicted"/>